<dbReference type="EMBL" id="CDMY01000255">
    <property type="protein sequence ID" value="CEL97659.1"/>
    <property type="molecule type" value="Genomic_DNA"/>
</dbReference>
<gene>
    <name evidence="4" type="ORF">Vbra_12244</name>
</gene>
<dbReference type="InParanoid" id="A0A0G4EKZ8"/>
<proteinExistence type="predicted"/>
<dbReference type="Proteomes" id="UP000041254">
    <property type="component" value="Unassembled WGS sequence"/>
</dbReference>
<dbReference type="VEuPathDB" id="CryptoDB:Vbra_12244"/>
<evidence type="ECO:0000256" key="2">
    <source>
        <dbReference type="SAM" id="MobiDB-lite"/>
    </source>
</evidence>
<evidence type="ECO:0008006" key="6">
    <source>
        <dbReference type="Google" id="ProtNLM"/>
    </source>
</evidence>
<sequence>MAMIEMSSAMHLLPLSLMLSATAAFLVPSPPFQSPLRRHHARDPSPLSSESAQLRPSFLRPDVGGRGQLTRRYLAPAKLEGGKALVTGLDATMERTDQRPLDALHEQRMWQPIAMLLPPEIKTAARKYLTSRVARYSGLLSVLTYEEGDPTNLAQIKQNLQDVTVWLALNPPISQLNDYLLAAKGAGVQRVVLALGNIEGGASDWRSIESAMASALKEANSTEFKASILVAGKLSDGEDEGLGAPIRLTKCTDEDTLRTTAALGVGMGEFIRVAAEALLIPAAHGTATCLSVGNEIADSYLRSLRQKGLSRRDELGELFAGGFEVYEKDYLAQKEKEAERQKRLEQEEEQTASKEQREKEIKELFEKAAKQKEELAKKKEEDKCREILAREWRERYYAGQETITEEEYIKVNWERGIDEARKALGKGKTPVAQP</sequence>
<dbReference type="OrthoDB" id="192134at2759"/>
<evidence type="ECO:0000256" key="3">
    <source>
        <dbReference type="SAM" id="SignalP"/>
    </source>
</evidence>
<keyword evidence="5" id="KW-1185">Reference proteome</keyword>
<feature type="chain" id="PRO_5005187796" description="HpcH/HpaI aldolase/citrate lyase domain-containing protein" evidence="3">
    <location>
        <begin position="25"/>
        <end position="434"/>
    </location>
</feature>
<evidence type="ECO:0000313" key="5">
    <source>
        <dbReference type="Proteomes" id="UP000041254"/>
    </source>
</evidence>
<name>A0A0G4EKZ8_VITBC</name>
<evidence type="ECO:0000313" key="4">
    <source>
        <dbReference type="EMBL" id="CEL97659.1"/>
    </source>
</evidence>
<accession>A0A0G4EKZ8</accession>
<feature type="signal peptide" evidence="3">
    <location>
        <begin position="1"/>
        <end position="24"/>
    </location>
</feature>
<keyword evidence="3" id="KW-0732">Signal</keyword>
<evidence type="ECO:0000256" key="1">
    <source>
        <dbReference type="SAM" id="Coils"/>
    </source>
</evidence>
<dbReference type="AlphaFoldDB" id="A0A0G4EKZ8"/>
<reference evidence="4 5" key="1">
    <citation type="submission" date="2014-11" db="EMBL/GenBank/DDBJ databases">
        <authorList>
            <person name="Zhu J."/>
            <person name="Qi W."/>
            <person name="Song R."/>
        </authorList>
    </citation>
    <scope>NUCLEOTIDE SEQUENCE [LARGE SCALE GENOMIC DNA]</scope>
</reference>
<organism evidence="4 5">
    <name type="scientific">Vitrella brassicaformis (strain CCMP3155)</name>
    <dbReference type="NCBI Taxonomy" id="1169540"/>
    <lineage>
        <taxon>Eukaryota</taxon>
        <taxon>Sar</taxon>
        <taxon>Alveolata</taxon>
        <taxon>Colpodellida</taxon>
        <taxon>Vitrellaceae</taxon>
        <taxon>Vitrella</taxon>
    </lineage>
</organism>
<feature type="region of interest" description="Disordered" evidence="2">
    <location>
        <begin position="34"/>
        <end position="62"/>
    </location>
</feature>
<protein>
    <recommendedName>
        <fullName evidence="6">HpcH/HpaI aldolase/citrate lyase domain-containing protein</fullName>
    </recommendedName>
</protein>
<keyword evidence="1" id="KW-0175">Coiled coil</keyword>
<feature type="coiled-coil region" evidence="1">
    <location>
        <begin position="327"/>
        <end position="385"/>
    </location>
</feature>